<dbReference type="GO" id="GO:0046872">
    <property type="term" value="F:metal ion binding"/>
    <property type="evidence" value="ECO:0007669"/>
    <property type="project" value="UniProtKB-KW"/>
</dbReference>
<feature type="non-terminal residue" evidence="4">
    <location>
        <position position="116"/>
    </location>
</feature>
<dbReference type="AlphaFoldDB" id="A0AAD6VJH9"/>
<feature type="non-terminal residue" evidence="4">
    <location>
        <position position="1"/>
    </location>
</feature>
<dbReference type="InterPro" id="IPR027806">
    <property type="entry name" value="HARBI1_dom"/>
</dbReference>
<comment type="cofactor">
    <cofactor evidence="1">
        <name>a divalent metal cation</name>
        <dbReference type="ChEBI" id="CHEBI:60240"/>
    </cofactor>
</comment>
<dbReference type="EMBL" id="JARJCW010000021">
    <property type="protein sequence ID" value="KAJ7213417.1"/>
    <property type="molecule type" value="Genomic_DNA"/>
</dbReference>
<feature type="domain" description="DDE Tnp4" evidence="3">
    <location>
        <begin position="3"/>
        <end position="93"/>
    </location>
</feature>
<evidence type="ECO:0000313" key="5">
    <source>
        <dbReference type="Proteomes" id="UP001219525"/>
    </source>
</evidence>
<keyword evidence="5" id="KW-1185">Reference proteome</keyword>
<evidence type="ECO:0000256" key="2">
    <source>
        <dbReference type="ARBA" id="ARBA00022723"/>
    </source>
</evidence>
<dbReference type="Pfam" id="PF13359">
    <property type="entry name" value="DDE_Tnp_4"/>
    <property type="match status" value="1"/>
</dbReference>
<protein>
    <recommendedName>
        <fullName evidence="3">DDE Tnp4 domain-containing protein</fullName>
    </recommendedName>
</protein>
<reference evidence="4" key="1">
    <citation type="submission" date="2023-03" db="EMBL/GenBank/DDBJ databases">
        <title>Massive genome expansion in bonnet fungi (Mycena s.s.) driven by repeated elements and novel gene families across ecological guilds.</title>
        <authorList>
            <consortium name="Lawrence Berkeley National Laboratory"/>
            <person name="Harder C.B."/>
            <person name="Miyauchi S."/>
            <person name="Viragh M."/>
            <person name="Kuo A."/>
            <person name="Thoen E."/>
            <person name="Andreopoulos B."/>
            <person name="Lu D."/>
            <person name="Skrede I."/>
            <person name="Drula E."/>
            <person name="Henrissat B."/>
            <person name="Morin E."/>
            <person name="Kohler A."/>
            <person name="Barry K."/>
            <person name="LaButti K."/>
            <person name="Morin E."/>
            <person name="Salamov A."/>
            <person name="Lipzen A."/>
            <person name="Mereny Z."/>
            <person name="Hegedus B."/>
            <person name="Baldrian P."/>
            <person name="Stursova M."/>
            <person name="Weitz H."/>
            <person name="Taylor A."/>
            <person name="Grigoriev I.V."/>
            <person name="Nagy L.G."/>
            <person name="Martin F."/>
            <person name="Kauserud H."/>
        </authorList>
    </citation>
    <scope>NUCLEOTIDE SEQUENCE</scope>
    <source>
        <strain evidence="4">9144</strain>
    </source>
</reference>
<gene>
    <name evidence="4" type="ORF">GGX14DRAFT_338614</name>
</gene>
<evidence type="ECO:0000256" key="1">
    <source>
        <dbReference type="ARBA" id="ARBA00001968"/>
    </source>
</evidence>
<accession>A0AAD6VJH9</accession>
<evidence type="ECO:0000313" key="4">
    <source>
        <dbReference type="EMBL" id="KAJ7213417.1"/>
    </source>
</evidence>
<name>A0AAD6VJH9_9AGAR</name>
<keyword evidence="2" id="KW-0479">Metal-binding</keyword>
<sequence length="116" mass="12915">LSESGLLDQLAEFALPPNINDNTPLDRRTFYIFGDPAYGVGPHMQSPFAGAGQRTDEEQAWNASMSAVRIEVEHGFGIVVNLWPFLNAGWKLRIWSSPVGRYYRTGVLLTNCVNCI</sequence>
<organism evidence="4 5">
    <name type="scientific">Mycena pura</name>
    <dbReference type="NCBI Taxonomy" id="153505"/>
    <lineage>
        <taxon>Eukaryota</taxon>
        <taxon>Fungi</taxon>
        <taxon>Dikarya</taxon>
        <taxon>Basidiomycota</taxon>
        <taxon>Agaricomycotina</taxon>
        <taxon>Agaricomycetes</taxon>
        <taxon>Agaricomycetidae</taxon>
        <taxon>Agaricales</taxon>
        <taxon>Marasmiineae</taxon>
        <taxon>Mycenaceae</taxon>
        <taxon>Mycena</taxon>
    </lineage>
</organism>
<proteinExistence type="predicted"/>
<dbReference type="Proteomes" id="UP001219525">
    <property type="component" value="Unassembled WGS sequence"/>
</dbReference>
<comment type="caution">
    <text evidence="4">The sequence shown here is derived from an EMBL/GenBank/DDBJ whole genome shotgun (WGS) entry which is preliminary data.</text>
</comment>
<evidence type="ECO:0000259" key="3">
    <source>
        <dbReference type="Pfam" id="PF13359"/>
    </source>
</evidence>